<dbReference type="Pfam" id="PF08146">
    <property type="entry name" value="BP28CT"/>
    <property type="match status" value="1"/>
</dbReference>
<accession>A0A9N8EAX6</accession>
<dbReference type="GO" id="GO:0034455">
    <property type="term" value="C:t-UTP complex"/>
    <property type="evidence" value="ECO:0007669"/>
    <property type="project" value="TreeGrafter"/>
</dbReference>
<evidence type="ECO:0000256" key="3">
    <source>
        <dbReference type="ARBA" id="ARBA00022517"/>
    </source>
</evidence>
<evidence type="ECO:0000259" key="9">
    <source>
        <dbReference type="SMART" id="SM01036"/>
    </source>
</evidence>
<keyword evidence="4 7" id="KW-0698">rRNA processing</keyword>
<evidence type="ECO:0000256" key="5">
    <source>
        <dbReference type="ARBA" id="ARBA00023242"/>
    </source>
</evidence>
<dbReference type="GO" id="GO:0000462">
    <property type="term" value="P:maturation of SSU-rRNA from tricistronic rRNA transcript (SSU-rRNA, 5.8S rRNA, LSU-rRNA)"/>
    <property type="evidence" value="ECO:0007669"/>
    <property type="project" value="TreeGrafter"/>
</dbReference>
<dbReference type="PANTHER" id="PTHR13457">
    <property type="entry name" value="BAP28"/>
    <property type="match status" value="1"/>
</dbReference>
<comment type="similarity">
    <text evidence="2 7">Belongs to the HEATR1/UTP10 family.</text>
</comment>
<evidence type="ECO:0000256" key="8">
    <source>
        <dbReference type="SAM" id="MobiDB-lite"/>
    </source>
</evidence>
<dbReference type="SUPFAM" id="SSF48371">
    <property type="entry name" value="ARM repeat"/>
    <property type="match status" value="3"/>
</dbReference>
<dbReference type="InterPro" id="IPR011989">
    <property type="entry name" value="ARM-like"/>
</dbReference>
<keyword evidence="5 7" id="KW-0539">Nucleus</keyword>
<feature type="region of interest" description="Disordered" evidence="8">
    <location>
        <begin position="657"/>
        <end position="686"/>
    </location>
</feature>
<evidence type="ECO:0000256" key="6">
    <source>
        <dbReference type="ARBA" id="ARBA00023274"/>
    </source>
</evidence>
<dbReference type="InterPro" id="IPR040191">
    <property type="entry name" value="UTP10"/>
</dbReference>
<dbReference type="GO" id="GO:0030686">
    <property type="term" value="C:90S preribosome"/>
    <property type="evidence" value="ECO:0007669"/>
    <property type="project" value="TreeGrafter"/>
</dbReference>
<proteinExistence type="inferred from homology"/>
<organism evidence="10 11">
    <name type="scientific">Seminavis robusta</name>
    <dbReference type="NCBI Taxonomy" id="568900"/>
    <lineage>
        <taxon>Eukaryota</taxon>
        <taxon>Sar</taxon>
        <taxon>Stramenopiles</taxon>
        <taxon>Ochrophyta</taxon>
        <taxon>Bacillariophyta</taxon>
        <taxon>Bacillariophyceae</taxon>
        <taxon>Bacillariophycidae</taxon>
        <taxon>Naviculales</taxon>
        <taxon>Naviculaceae</taxon>
        <taxon>Seminavis</taxon>
    </lineage>
</organism>
<dbReference type="Gene3D" id="1.25.10.10">
    <property type="entry name" value="Leucine-rich Repeat Variant"/>
    <property type="match status" value="1"/>
</dbReference>
<dbReference type="PANTHER" id="PTHR13457:SF1">
    <property type="entry name" value="HEAT REPEAT-CONTAINING PROTEIN 1"/>
    <property type="match status" value="1"/>
</dbReference>
<feature type="compositionally biased region" description="Basic and acidic residues" evidence="8">
    <location>
        <begin position="2115"/>
        <end position="2136"/>
    </location>
</feature>
<feature type="compositionally biased region" description="Basic residues" evidence="8">
    <location>
        <begin position="657"/>
        <end position="672"/>
    </location>
</feature>
<dbReference type="InterPro" id="IPR016024">
    <property type="entry name" value="ARM-type_fold"/>
</dbReference>
<dbReference type="GO" id="GO:0032040">
    <property type="term" value="C:small-subunit processome"/>
    <property type="evidence" value="ECO:0007669"/>
    <property type="project" value="TreeGrafter"/>
</dbReference>
<keyword evidence="11" id="KW-1185">Reference proteome</keyword>
<evidence type="ECO:0000313" key="11">
    <source>
        <dbReference type="Proteomes" id="UP001153069"/>
    </source>
</evidence>
<dbReference type="Proteomes" id="UP001153069">
    <property type="component" value="Unassembled WGS sequence"/>
</dbReference>
<feature type="domain" description="BP28 C-terminal" evidence="9">
    <location>
        <begin position="1993"/>
        <end position="2166"/>
    </location>
</feature>
<gene>
    <name evidence="10" type="ORF">SEMRO_819_G207040.1</name>
</gene>
<keyword evidence="3 7" id="KW-0690">Ribosome biogenesis</keyword>
<evidence type="ECO:0000256" key="2">
    <source>
        <dbReference type="ARBA" id="ARBA00010559"/>
    </source>
</evidence>
<dbReference type="GO" id="GO:0030515">
    <property type="term" value="F:snoRNA binding"/>
    <property type="evidence" value="ECO:0007669"/>
    <property type="project" value="TreeGrafter"/>
</dbReference>
<evidence type="ECO:0000256" key="7">
    <source>
        <dbReference type="RuleBase" id="RU367065"/>
    </source>
</evidence>
<evidence type="ECO:0000256" key="1">
    <source>
        <dbReference type="ARBA" id="ARBA00004604"/>
    </source>
</evidence>
<sequence>MSMSSLAAQLAGLNDSGAGSNKNKKNVGSILPTSTRHDDAVGRGVHHSVHVGHSLHQLQSPRFAPSLLYDNAKAASDMPLEILWQNCDAALQELSDELLYPPIQVYRSVCQDLLLRQRHQKHKKTSLTHLLTILSTLLPQDVVNCGHVLEYLVRRYNIHVAAADTLLMILLPHCDHPALQTMFHRALELVNIMGDTQQHSWIWLRPYASASSSSSVPPRQVVAHNIVAILQQVCTFTQTVAKLQHDSDHSASILSWSATVLVEGLHHLQTKQTMPATQESVLRVLLPFITKACASGGTRDWTLWGHVVASVVTETMELAPAVKQLLCQSILQGAVSTSSNQVLGDALVAMTAVCLPPNAMIPDPWNATTKTWKECVVMPFPSVLKSMWDQLVVDTDNFTAVLGELLQERRLDRLGVGLILPMTIWAILTVPKNAETVLLTWFRDETLRHCCWKEWTEALSEWLVWMFVQDCMNDDDNNNNKKNDKQQLALVQALLKELRRVDAKACEQGMALALQDAADNMEDSSALRVLLDGVIPSTGSNTKTRSQTSSSSWLPPRVALEHADATIRVQAIEQLLQEYTTEQEDDAMDIDNDDTKESLQVALGRRLASDDHPMVVLAAAKALQSIAIDDDDNHRQTLVENALQGLYQWTSFQKTSSKKKRKEKKHKKKKKDRKESLDSSVTSSQDDGETQESIIVQILQLLGASSSLDSSSLVLEALVAHLEHWNPIVVAAAADSLIQSLDEKKRKASTDSDTLADAKRLVLLERHEFCASLLVSELEDQSMDTTTATGRNNNKIAQQSFRRRSLWVMLQAMAEYVKDPSTNVVVEKVSEMAAQACIYLLSSNPEKLDKYQAQTMQDAWEVSAPHIAQTQYSRMLVSLASLSDSQATLRDRLILRLVEQAKDQKSTSVSPFTVLMEAALQEAASAKAIRRLLSVVTDTFLSDDKKSNGSFWLCVVPTLALMEHSNELVREQALNLLSTLEKLLQASKKWGSLAVVCQKVLEKRSSAAMGGITFLPLSLAAAVRKADGNALRKCLFSLCVAATDGCGCDLPRDTASGLEGTSWLPFGHSNGHIGAAVSMLRAMELAGEDAFPLEGRWNQFGAPILKLLLDFKNLDDKEIPPSVSLMCDCVVSMLKGITVADASALDNVVISTGPSSSGRRQRSYSVGKADGATFIDPYPKPMVTAILNIIESARRDQTRATQFICETFATKVLGRESWATSVFKRFASDERRSIAGATLRVLAEAELHIDMAYFLGLPLDAADVTHLQAECGKRTDGLAALSILADYVRANSDTLMASAHAAKLVKALFESLSTLSDAEAVESDNVEFVRQLTLSALVDLLSSSAAADGNLKLTDKKVKEFVDLLLALNSSATTDGIRLLVSQRAKEASLSLLMSLCSNFPKPVVSSLIPAMTSQIEAVQSAEEDDGAGEQLHSTFASIVPVFWKYASHAGLSFSDLLGAFVFSARNISNHRKKSNVYLSFVRAVAGCSFAGQADATVGAVVACYFAGEVNSSVEKVKADMPPAVSFALQLAEEAPATSQVSSLNLLLQYANGLLRMLQRSAGESPASHPSSHVPPASEILSLALSGSKTKTKRSPSRKSSQEEQKSVIIMTLVQGILMTVNDAMLLETVRKFIRRSERSHTALCLQLWQDMLIVQSTASMTASELGEEDAAYWETLIRVIGEALEQVQALMPLPIFLASATSLIKDGETDDLRAGAIRLVADRAPEVRPGSPEASLFLEMASLLHVVGFLKSPEVQSKGDGQYQLQQAALVAIEHIARAAGTNADSDKKRSTGSGGMKVFLSALQGCSDLFVKICGPAKKAKVDIGQLDDLSLKLLSSAALCTATLVRVTAPKCLALLPKFMNQLVACLSSLNGFVSSIQKDQQELESEARMMQVCLLRGLAAVAESVPQFIYPYMKQLLAPSALPSGALHGKNVDSTVVLAANTLEKSLSKHVPARVLIPVVASSMANLQGPGEVEVLLRMLKLSVEASPGAELAGHLGSLLKAVTATYDFDCELRLRYDLIDGANEVVLALVMKLSENHLRRLFSNLREWKGQLSVDSPEELAIRRVAFWKVSAVLSKELRTIILPCLSTALQEAMDELNLFVSQFCSSKKSEKSKDGTKKRRLDSDDAKEEPSPSFSSNAMLPLQPLLSCLEFAIRADAQDGGKWIRAGDDGERYRSLLDPLGKLLHAKLPADFPLVASGGDAVGNPFQEVVQGGDDTVGASSSGRSTGSVLGCMTALASAAGNEQLWKPLNYAILDACGSRSRAEVRKAGLSCLLSVMKSLGEEYMVLLPECLPVLSELLEDNDEEVAGLAQDCITLGEDLLGESLEDNLR</sequence>
<keyword evidence="6 7" id="KW-0687">Ribonucleoprotein</keyword>
<reference evidence="10" key="1">
    <citation type="submission" date="2020-06" db="EMBL/GenBank/DDBJ databases">
        <authorList>
            <consortium name="Plant Systems Biology data submission"/>
        </authorList>
    </citation>
    <scope>NUCLEOTIDE SEQUENCE</scope>
    <source>
        <strain evidence="10">D6</strain>
    </source>
</reference>
<evidence type="ECO:0000256" key="4">
    <source>
        <dbReference type="ARBA" id="ARBA00022552"/>
    </source>
</evidence>
<comment type="subcellular location">
    <subcellularLocation>
        <location evidence="1 7">Nucleus</location>
        <location evidence="1 7">Nucleolus</location>
    </subcellularLocation>
</comment>
<name>A0A9N8EAX6_9STRA</name>
<dbReference type="EMBL" id="CAICTM010000818">
    <property type="protein sequence ID" value="CAB9516969.1"/>
    <property type="molecule type" value="Genomic_DNA"/>
</dbReference>
<feature type="region of interest" description="Disordered" evidence="8">
    <location>
        <begin position="13"/>
        <end position="33"/>
    </location>
</feature>
<dbReference type="OrthoDB" id="31183at2759"/>
<comment type="caution">
    <text evidence="10">The sequence shown here is derived from an EMBL/GenBank/DDBJ whole genome shotgun (WGS) entry which is preliminary data.</text>
</comment>
<comment type="function">
    <text evidence="7">Involved in nucleolar processing of pre-18S ribosomal RNA.</text>
</comment>
<dbReference type="GO" id="GO:0045943">
    <property type="term" value="P:positive regulation of transcription by RNA polymerase I"/>
    <property type="evidence" value="ECO:0007669"/>
    <property type="project" value="TreeGrafter"/>
</dbReference>
<evidence type="ECO:0000313" key="10">
    <source>
        <dbReference type="EMBL" id="CAB9516969.1"/>
    </source>
</evidence>
<dbReference type="SMART" id="SM01036">
    <property type="entry name" value="BP28CT"/>
    <property type="match status" value="1"/>
</dbReference>
<feature type="region of interest" description="Disordered" evidence="8">
    <location>
        <begin position="2115"/>
        <end position="2144"/>
    </location>
</feature>
<dbReference type="InterPro" id="IPR012954">
    <property type="entry name" value="BP28_C_dom"/>
</dbReference>
<protein>
    <recommendedName>
        <fullName evidence="7">HEAT repeat-containing protein 1</fullName>
    </recommendedName>
</protein>